<feature type="domain" description="Helicase ATP-binding" evidence="9">
    <location>
        <begin position="305"/>
        <end position="410"/>
    </location>
</feature>
<dbReference type="InterPro" id="IPR014001">
    <property type="entry name" value="Helicase_ATP-bd"/>
</dbReference>
<keyword evidence="4" id="KW-0805">Transcription regulation</keyword>
<dbReference type="PANTHER" id="PTHR45623:SF14">
    <property type="entry name" value="CHROMODOMAIN-HELICASE-DNA-BINDING PROTEIN 1"/>
    <property type="match status" value="1"/>
</dbReference>
<feature type="domain" description="Chromo" evidence="8">
    <location>
        <begin position="85"/>
        <end position="174"/>
    </location>
</feature>
<dbReference type="GO" id="GO:0034728">
    <property type="term" value="P:nucleosome organization"/>
    <property type="evidence" value="ECO:0007669"/>
    <property type="project" value="TreeGrafter"/>
</dbReference>
<evidence type="ECO:0000259" key="9">
    <source>
        <dbReference type="PROSITE" id="PS51192"/>
    </source>
</evidence>
<protein>
    <recommendedName>
        <fullName evidence="12">DNA helicase</fullName>
    </recommendedName>
</protein>
<organism evidence="10 11">
    <name type="scientific">Strongylus vulgaris</name>
    <name type="common">Blood worm</name>
    <dbReference type="NCBI Taxonomy" id="40348"/>
    <lineage>
        <taxon>Eukaryota</taxon>
        <taxon>Metazoa</taxon>
        <taxon>Ecdysozoa</taxon>
        <taxon>Nematoda</taxon>
        <taxon>Chromadorea</taxon>
        <taxon>Rhabditida</taxon>
        <taxon>Rhabditina</taxon>
        <taxon>Rhabditomorpha</taxon>
        <taxon>Strongyloidea</taxon>
        <taxon>Strongylidae</taxon>
        <taxon>Strongylus</taxon>
    </lineage>
</organism>
<dbReference type="InterPro" id="IPR038718">
    <property type="entry name" value="SNF2-like_sf"/>
</dbReference>
<dbReference type="CDD" id="cd18659">
    <property type="entry name" value="CD2_tandem"/>
    <property type="match status" value="1"/>
</dbReference>
<dbReference type="PROSITE" id="PS51192">
    <property type="entry name" value="HELICASE_ATP_BIND_1"/>
    <property type="match status" value="1"/>
</dbReference>
<evidence type="ECO:0000256" key="2">
    <source>
        <dbReference type="ARBA" id="ARBA00022741"/>
    </source>
</evidence>
<evidence type="ECO:0000313" key="10">
    <source>
        <dbReference type="EMBL" id="VDM65826.1"/>
    </source>
</evidence>
<dbReference type="GO" id="GO:0003682">
    <property type="term" value="F:chromatin binding"/>
    <property type="evidence" value="ECO:0007669"/>
    <property type="project" value="TreeGrafter"/>
</dbReference>
<dbReference type="Pfam" id="PF00176">
    <property type="entry name" value="SNF2-rel_dom"/>
    <property type="match status" value="1"/>
</dbReference>
<evidence type="ECO:0000256" key="3">
    <source>
        <dbReference type="ARBA" id="ARBA00022840"/>
    </source>
</evidence>
<dbReference type="FunFam" id="2.40.50.40:FF:000014">
    <property type="entry name" value="Chromodomain-helicase-DNA-binding protein 2 isoform 1"/>
    <property type="match status" value="1"/>
</dbReference>
<gene>
    <name evidence="10" type="ORF">SVUK_LOCUS824</name>
</gene>
<dbReference type="PROSITE" id="PS50013">
    <property type="entry name" value="CHROMO_2"/>
    <property type="match status" value="2"/>
</dbReference>
<dbReference type="Gene3D" id="3.40.50.10810">
    <property type="entry name" value="Tandem AAA-ATPase domain"/>
    <property type="match status" value="1"/>
</dbReference>
<dbReference type="InterPro" id="IPR000953">
    <property type="entry name" value="Chromo/chromo_shadow_dom"/>
</dbReference>
<feature type="region of interest" description="Disordered" evidence="7">
    <location>
        <begin position="1"/>
        <end position="63"/>
    </location>
</feature>
<dbReference type="InterPro" id="IPR023780">
    <property type="entry name" value="Chromo_domain"/>
</dbReference>
<evidence type="ECO:0000313" key="11">
    <source>
        <dbReference type="Proteomes" id="UP000270094"/>
    </source>
</evidence>
<dbReference type="GO" id="GO:0042393">
    <property type="term" value="F:histone binding"/>
    <property type="evidence" value="ECO:0007669"/>
    <property type="project" value="TreeGrafter"/>
</dbReference>
<dbReference type="GO" id="GO:0003677">
    <property type="term" value="F:DNA binding"/>
    <property type="evidence" value="ECO:0007669"/>
    <property type="project" value="TreeGrafter"/>
</dbReference>
<dbReference type="PANTHER" id="PTHR45623">
    <property type="entry name" value="CHROMODOMAIN-HELICASE-DNA-BINDING PROTEIN 3-RELATED-RELATED"/>
    <property type="match status" value="1"/>
</dbReference>
<reference evidence="10 11" key="1">
    <citation type="submission" date="2018-11" db="EMBL/GenBank/DDBJ databases">
        <authorList>
            <consortium name="Pathogen Informatics"/>
        </authorList>
    </citation>
    <scope>NUCLEOTIDE SEQUENCE [LARGE SCALE GENOMIC DNA]</scope>
</reference>
<evidence type="ECO:0000256" key="7">
    <source>
        <dbReference type="SAM" id="MobiDB-lite"/>
    </source>
</evidence>
<keyword evidence="3" id="KW-0067">ATP-binding</keyword>
<dbReference type="GO" id="GO:0000785">
    <property type="term" value="C:chromatin"/>
    <property type="evidence" value="ECO:0007669"/>
    <property type="project" value="TreeGrafter"/>
</dbReference>
<dbReference type="SMART" id="SM00298">
    <property type="entry name" value="CHROMO"/>
    <property type="match status" value="2"/>
</dbReference>
<evidence type="ECO:0000256" key="6">
    <source>
        <dbReference type="ARBA" id="ARBA00023242"/>
    </source>
</evidence>
<evidence type="ECO:0000259" key="8">
    <source>
        <dbReference type="PROSITE" id="PS50013"/>
    </source>
</evidence>
<evidence type="ECO:0000256" key="4">
    <source>
        <dbReference type="ARBA" id="ARBA00023015"/>
    </source>
</evidence>
<feature type="compositionally biased region" description="Low complexity" evidence="7">
    <location>
        <begin position="16"/>
        <end position="28"/>
    </location>
</feature>
<keyword evidence="2" id="KW-0547">Nucleotide-binding</keyword>
<dbReference type="InterPro" id="IPR016197">
    <property type="entry name" value="Chromo-like_dom_sf"/>
</dbReference>
<dbReference type="SUPFAM" id="SSF52540">
    <property type="entry name" value="P-loop containing nucleoside triphosphate hydrolases"/>
    <property type="match status" value="1"/>
</dbReference>
<dbReference type="OrthoDB" id="5857104at2759"/>
<evidence type="ECO:0000256" key="5">
    <source>
        <dbReference type="ARBA" id="ARBA00023163"/>
    </source>
</evidence>
<feature type="domain" description="Chromo" evidence="8">
    <location>
        <begin position="199"/>
        <end position="263"/>
    </location>
</feature>
<dbReference type="Gene3D" id="2.40.50.40">
    <property type="match status" value="2"/>
</dbReference>
<dbReference type="CDD" id="cd18666">
    <property type="entry name" value="CD1_tandem_CHD1-2_like"/>
    <property type="match status" value="1"/>
</dbReference>
<evidence type="ECO:0000256" key="1">
    <source>
        <dbReference type="ARBA" id="ARBA00004123"/>
    </source>
</evidence>
<sequence length="410" mass="47010">MSEKGDSEDDDHAPGSSSNSSSCSSSGSDVPRKKPKGRLDEKTRKFLEESDYLRRSSRSKQLDENDVLEWEEDKKSPSSVTANAETIERVIKCRMGAQGATGSATTCYNVSEKGDPNIPNAPVLEQQFLIKWVGWSHLHNTWESEASIAAIGANGVKKVQNFLKKQKEMEEWKRTADKEYIEFYECEQVMSEELCEEYTKVERIVAHQVSRDRSADGQEATEYYVKWCGLSYSDCTWEDVRLLPPEAIQAYHRRIDNYKAPSKNAPVLRKRPKFVKIEGMPSWLQPDDKDQTLRDYQLEGLNWMLHAWCKHNSCILADEMGLGKTIQSIAFLSALYHRYELYGPFLVVVPLSTMAAWQKEFAQWAPDLNLVTYMGDTNSREQVNLSILFYEVEKFVFLISFSKIINIAWA</sequence>
<feature type="compositionally biased region" description="Acidic residues" evidence="7">
    <location>
        <begin position="1"/>
        <end position="11"/>
    </location>
</feature>
<dbReference type="Pfam" id="PF00385">
    <property type="entry name" value="Chromo"/>
    <property type="match status" value="2"/>
</dbReference>
<dbReference type="InterPro" id="IPR027417">
    <property type="entry name" value="P-loop_NTPase"/>
</dbReference>
<keyword evidence="6" id="KW-0539">Nucleus</keyword>
<dbReference type="PROSITE" id="PS00598">
    <property type="entry name" value="CHROMO_1"/>
    <property type="match status" value="2"/>
</dbReference>
<keyword evidence="11" id="KW-1185">Reference proteome</keyword>
<dbReference type="GO" id="GO:0140658">
    <property type="term" value="F:ATP-dependent chromatin remodeler activity"/>
    <property type="evidence" value="ECO:0007669"/>
    <property type="project" value="TreeGrafter"/>
</dbReference>
<dbReference type="GO" id="GO:0005524">
    <property type="term" value="F:ATP binding"/>
    <property type="evidence" value="ECO:0007669"/>
    <property type="project" value="UniProtKB-KW"/>
</dbReference>
<name>A0A3P7I8N8_STRVU</name>
<proteinExistence type="predicted"/>
<dbReference type="InterPro" id="IPR023779">
    <property type="entry name" value="Chromodomain_CS"/>
</dbReference>
<dbReference type="EMBL" id="UYYB01001491">
    <property type="protein sequence ID" value="VDM65826.1"/>
    <property type="molecule type" value="Genomic_DNA"/>
</dbReference>
<dbReference type="SUPFAM" id="SSF54160">
    <property type="entry name" value="Chromo domain-like"/>
    <property type="match status" value="2"/>
</dbReference>
<dbReference type="Proteomes" id="UP000270094">
    <property type="component" value="Unassembled WGS sequence"/>
</dbReference>
<comment type="subcellular location">
    <subcellularLocation>
        <location evidence="1">Nucleus</location>
    </subcellularLocation>
</comment>
<keyword evidence="5" id="KW-0804">Transcription</keyword>
<dbReference type="InterPro" id="IPR000330">
    <property type="entry name" value="SNF2_N"/>
</dbReference>
<evidence type="ECO:0008006" key="12">
    <source>
        <dbReference type="Google" id="ProtNLM"/>
    </source>
</evidence>
<feature type="compositionally biased region" description="Basic and acidic residues" evidence="7">
    <location>
        <begin position="37"/>
        <end position="54"/>
    </location>
</feature>
<dbReference type="AlphaFoldDB" id="A0A3P7I8N8"/>
<dbReference type="GO" id="GO:0005634">
    <property type="term" value="C:nucleus"/>
    <property type="evidence" value="ECO:0007669"/>
    <property type="project" value="UniProtKB-SubCell"/>
</dbReference>
<dbReference type="GO" id="GO:0016887">
    <property type="term" value="F:ATP hydrolysis activity"/>
    <property type="evidence" value="ECO:0007669"/>
    <property type="project" value="TreeGrafter"/>
</dbReference>
<accession>A0A3P7I8N8</accession>